<comment type="caution">
    <text evidence="1">The sequence shown here is derived from an EMBL/GenBank/DDBJ whole genome shotgun (WGS) entry which is preliminary data.</text>
</comment>
<evidence type="ECO:0000313" key="1">
    <source>
        <dbReference type="EMBL" id="RZF36702.1"/>
    </source>
</evidence>
<organism evidence="1 2">
    <name type="scientific">Laodelphax striatellus</name>
    <name type="common">Small brown planthopper</name>
    <name type="synonym">Delphax striatella</name>
    <dbReference type="NCBI Taxonomy" id="195883"/>
    <lineage>
        <taxon>Eukaryota</taxon>
        <taxon>Metazoa</taxon>
        <taxon>Ecdysozoa</taxon>
        <taxon>Arthropoda</taxon>
        <taxon>Hexapoda</taxon>
        <taxon>Insecta</taxon>
        <taxon>Pterygota</taxon>
        <taxon>Neoptera</taxon>
        <taxon>Paraneoptera</taxon>
        <taxon>Hemiptera</taxon>
        <taxon>Auchenorrhyncha</taxon>
        <taxon>Fulgoroidea</taxon>
        <taxon>Delphacidae</taxon>
        <taxon>Criomorphinae</taxon>
        <taxon>Laodelphax</taxon>
    </lineage>
</organism>
<sequence>MVPHTECEDRLASHDAIGAAARDPKALERIKSLREETNALRKPLAVLRKSADDLVSEAAEVGVSDASHLRDEVDAIGERLDDLQGRLDDRCSRLQSAATAVSQFNDLVKTLVVDLNSLENELDTMKPPGRDLKTVRTQQDDLSRLVAKISRAGDEVNRAVNAGEHLVDSGNNQFMTVVFSNY</sequence>
<accession>A0A482WTV0</accession>
<keyword evidence="2" id="KW-1185">Reference proteome</keyword>
<dbReference type="OrthoDB" id="2250192at2759"/>
<dbReference type="AlphaFoldDB" id="A0A482WTV0"/>
<reference evidence="1 2" key="1">
    <citation type="journal article" date="2017" name="Gigascience">
        <title>Genome sequence of the small brown planthopper, Laodelphax striatellus.</title>
        <authorList>
            <person name="Zhu J."/>
            <person name="Jiang F."/>
            <person name="Wang X."/>
            <person name="Yang P."/>
            <person name="Bao Y."/>
            <person name="Zhao W."/>
            <person name="Wang W."/>
            <person name="Lu H."/>
            <person name="Wang Q."/>
            <person name="Cui N."/>
            <person name="Li J."/>
            <person name="Chen X."/>
            <person name="Luo L."/>
            <person name="Yu J."/>
            <person name="Kang L."/>
            <person name="Cui F."/>
        </authorList>
    </citation>
    <scope>NUCLEOTIDE SEQUENCE [LARGE SCALE GENOMIC DNA]</scope>
    <source>
        <strain evidence="1">Lst14</strain>
    </source>
</reference>
<dbReference type="STRING" id="195883.A0A482WTV0"/>
<dbReference type="InParanoid" id="A0A482WTV0"/>
<proteinExistence type="predicted"/>
<dbReference type="Gene3D" id="1.20.58.60">
    <property type="match status" value="1"/>
</dbReference>
<evidence type="ECO:0000313" key="2">
    <source>
        <dbReference type="Proteomes" id="UP000291343"/>
    </source>
</evidence>
<dbReference type="SUPFAM" id="SSF46966">
    <property type="entry name" value="Spectrin repeat"/>
    <property type="match status" value="1"/>
</dbReference>
<dbReference type="EMBL" id="QKKF02025933">
    <property type="protein sequence ID" value="RZF36702.1"/>
    <property type="molecule type" value="Genomic_DNA"/>
</dbReference>
<gene>
    <name evidence="1" type="ORF">LSTR_LSTR017100</name>
</gene>
<protein>
    <submittedName>
        <fullName evidence="1">Uncharacterized protein</fullName>
    </submittedName>
</protein>
<name>A0A482WTV0_LAOST</name>
<dbReference type="CDD" id="cd00176">
    <property type="entry name" value="SPEC"/>
    <property type="match status" value="1"/>
</dbReference>
<dbReference type="Proteomes" id="UP000291343">
    <property type="component" value="Unassembled WGS sequence"/>
</dbReference>
<dbReference type="InterPro" id="IPR018159">
    <property type="entry name" value="Spectrin/alpha-actinin"/>
</dbReference>
<dbReference type="SMR" id="A0A482WTV0"/>
<dbReference type="GO" id="GO:0005737">
    <property type="term" value="C:cytoplasm"/>
    <property type="evidence" value="ECO:0007669"/>
    <property type="project" value="UniProtKB-ARBA"/>
</dbReference>